<comment type="caution">
    <text evidence="9">The sequence shown here is derived from an EMBL/GenBank/DDBJ whole genome shotgun (WGS) entry which is preliminary data.</text>
</comment>
<dbReference type="PROSITE" id="PS51880">
    <property type="entry name" value="TGS"/>
    <property type="match status" value="1"/>
</dbReference>
<keyword evidence="10" id="KW-1185">Reference proteome</keyword>
<dbReference type="EMBL" id="VFPT01000001">
    <property type="protein sequence ID" value="TQM92414.1"/>
    <property type="molecule type" value="Genomic_DNA"/>
</dbReference>
<dbReference type="InterPro" id="IPR007685">
    <property type="entry name" value="RelA_SpoT"/>
</dbReference>
<organism evidence="9 10">
    <name type="scientific">Roseinatronobacter monicus</name>
    <dbReference type="NCBI Taxonomy" id="393481"/>
    <lineage>
        <taxon>Bacteria</taxon>
        <taxon>Pseudomonadati</taxon>
        <taxon>Pseudomonadota</taxon>
        <taxon>Alphaproteobacteria</taxon>
        <taxon>Rhodobacterales</taxon>
        <taxon>Paracoccaceae</taxon>
        <taxon>Roseinatronobacter</taxon>
    </lineage>
</organism>
<dbReference type="InterPro" id="IPR004811">
    <property type="entry name" value="RelA/Spo_fam"/>
</dbReference>
<dbReference type="Gene3D" id="1.10.3210.10">
    <property type="entry name" value="Hypothetical protein af1432"/>
    <property type="match status" value="1"/>
</dbReference>
<evidence type="ECO:0000259" key="8">
    <source>
        <dbReference type="PROSITE" id="PS51880"/>
    </source>
</evidence>
<dbReference type="NCBIfam" id="TIGR00691">
    <property type="entry name" value="spoT_relA"/>
    <property type="match status" value="1"/>
</dbReference>
<feature type="domain" description="HD" evidence="7">
    <location>
        <begin position="213"/>
        <end position="312"/>
    </location>
</feature>
<dbReference type="RefSeq" id="WP_246086218.1">
    <property type="nucleotide sequence ID" value="NZ_VFPT01000001.1"/>
</dbReference>
<dbReference type="Gene3D" id="3.10.20.30">
    <property type="match status" value="1"/>
</dbReference>
<dbReference type="CDD" id="cd01668">
    <property type="entry name" value="TGS_RSH"/>
    <property type="match status" value="1"/>
</dbReference>
<dbReference type="GO" id="GO:0042594">
    <property type="term" value="P:response to starvation"/>
    <property type="evidence" value="ECO:0007669"/>
    <property type="project" value="TreeGrafter"/>
</dbReference>
<dbReference type="Pfam" id="PF13328">
    <property type="entry name" value="HD_4"/>
    <property type="match status" value="1"/>
</dbReference>
<evidence type="ECO:0000313" key="9">
    <source>
        <dbReference type="EMBL" id="TQM92414.1"/>
    </source>
</evidence>
<evidence type="ECO:0000256" key="5">
    <source>
        <dbReference type="ARBA" id="ARBA00048244"/>
    </source>
</evidence>
<gene>
    <name evidence="9" type="ORF">BD293_1020</name>
</gene>
<dbReference type="GO" id="GO:0016301">
    <property type="term" value="F:kinase activity"/>
    <property type="evidence" value="ECO:0007669"/>
    <property type="project" value="UniProtKB-KW"/>
</dbReference>
<dbReference type="InterPro" id="IPR006674">
    <property type="entry name" value="HD_domain"/>
</dbReference>
<dbReference type="InterPro" id="IPR004095">
    <property type="entry name" value="TGS"/>
</dbReference>
<dbReference type="InterPro" id="IPR033655">
    <property type="entry name" value="TGS_RelA/SpoT"/>
</dbReference>
<evidence type="ECO:0000259" key="7">
    <source>
        <dbReference type="PROSITE" id="PS51831"/>
    </source>
</evidence>
<dbReference type="Pfam" id="PF02824">
    <property type="entry name" value="TGS"/>
    <property type="match status" value="1"/>
</dbReference>
<comment type="function">
    <text evidence="6">In eubacteria ppGpp (guanosine 3'-diphosphate 5'-diphosphate) is a mediator of the stringent response that coordinates a variety of cellular activities in response to changes in nutritional abundance.</text>
</comment>
<dbReference type="Pfam" id="PF04607">
    <property type="entry name" value="RelA_SpoT"/>
    <property type="match status" value="1"/>
</dbReference>
<keyword evidence="9" id="KW-0808">Transferase</keyword>
<dbReference type="Proteomes" id="UP000320582">
    <property type="component" value="Unassembled WGS sequence"/>
</dbReference>
<evidence type="ECO:0000256" key="2">
    <source>
        <dbReference type="ARBA" id="ARBA00014315"/>
    </source>
</evidence>
<dbReference type="Pfam" id="PF19296">
    <property type="entry name" value="RelA_AH_RIS"/>
    <property type="match status" value="1"/>
</dbReference>
<dbReference type="SUPFAM" id="SSF81271">
    <property type="entry name" value="TGS-like"/>
    <property type="match status" value="1"/>
</dbReference>
<evidence type="ECO:0000256" key="6">
    <source>
        <dbReference type="RuleBase" id="RU003847"/>
    </source>
</evidence>
<dbReference type="PANTHER" id="PTHR21262:SF36">
    <property type="entry name" value="BIFUNCTIONAL (P)PPGPP SYNTHASE_HYDROLASE SPOT"/>
    <property type="match status" value="1"/>
</dbReference>
<dbReference type="InterPro" id="IPR003607">
    <property type="entry name" value="HD/PDEase_dom"/>
</dbReference>
<evidence type="ECO:0000313" key="10">
    <source>
        <dbReference type="Proteomes" id="UP000320582"/>
    </source>
</evidence>
<reference evidence="9 10" key="1">
    <citation type="submission" date="2019-06" db="EMBL/GenBank/DDBJ databases">
        <title>Genomic Encyclopedia of Archaeal and Bacterial Type Strains, Phase II (KMG-II): from individual species to whole genera.</title>
        <authorList>
            <person name="Goeker M."/>
        </authorList>
    </citation>
    <scope>NUCLEOTIDE SEQUENCE [LARGE SCALE GENOMIC DNA]</scope>
    <source>
        <strain evidence="9 10">DSM 18423</strain>
    </source>
</reference>
<proteinExistence type="inferred from homology"/>
<dbReference type="GO" id="GO:0008893">
    <property type="term" value="F:guanosine-3',5'-bis(diphosphate) 3'-diphosphatase activity"/>
    <property type="evidence" value="ECO:0007669"/>
    <property type="project" value="TreeGrafter"/>
</dbReference>
<feature type="domain" description="TGS" evidence="8">
    <location>
        <begin position="554"/>
        <end position="615"/>
    </location>
</feature>
<dbReference type="InterPro" id="IPR002912">
    <property type="entry name" value="ACT_dom"/>
</dbReference>
<dbReference type="CDD" id="cd05399">
    <property type="entry name" value="NT_Rel-Spo_like"/>
    <property type="match status" value="1"/>
</dbReference>
<comment type="catalytic activity">
    <reaction evidence="5">
        <text>GTP + ATP = guanosine 3'-diphosphate 5'-triphosphate + AMP</text>
        <dbReference type="Rhea" id="RHEA:22088"/>
        <dbReference type="ChEBI" id="CHEBI:30616"/>
        <dbReference type="ChEBI" id="CHEBI:37565"/>
        <dbReference type="ChEBI" id="CHEBI:142410"/>
        <dbReference type="ChEBI" id="CHEBI:456215"/>
        <dbReference type="EC" id="2.7.6.5"/>
    </reaction>
</comment>
<dbReference type="AlphaFoldDB" id="A0A543KBH0"/>
<dbReference type="FunFam" id="1.10.3210.10:FF:000001">
    <property type="entry name" value="GTP pyrophosphokinase RelA"/>
    <property type="match status" value="1"/>
</dbReference>
<dbReference type="SUPFAM" id="SSF109604">
    <property type="entry name" value="HD-domain/PDEase-like"/>
    <property type="match status" value="1"/>
</dbReference>
<dbReference type="EC" id="2.7.6.5" evidence="1"/>
<dbReference type="Gene3D" id="3.30.460.10">
    <property type="entry name" value="Beta Polymerase, domain 2"/>
    <property type="match status" value="1"/>
</dbReference>
<dbReference type="Pfam" id="PF13291">
    <property type="entry name" value="ACT_4"/>
    <property type="match status" value="1"/>
</dbReference>
<dbReference type="GO" id="GO:0005886">
    <property type="term" value="C:plasma membrane"/>
    <property type="evidence" value="ECO:0007669"/>
    <property type="project" value="TreeGrafter"/>
</dbReference>
<dbReference type="InterPro" id="IPR045600">
    <property type="entry name" value="RelA/SpoT_AH_RIS"/>
</dbReference>
<protein>
    <recommendedName>
        <fullName evidence="2">GTP pyrophosphokinase rsh</fullName>
        <ecNumber evidence="1">2.7.6.5</ecNumber>
    </recommendedName>
    <alternativeName>
        <fullName evidence="4">(p)ppGpp synthase</fullName>
    </alternativeName>
    <alternativeName>
        <fullName evidence="3">ATP:GTP 3'-pyrophosphotransferase</fullName>
    </alternativeName>
</protein>
<evidence type="ECO:0000256" key="4">
    <source>
        <dbReference type="ARBA" id="ARBA00032407"/>
    </source>
</evidence>
<dbReference type="GO" id="GO:0015969">
    <property type="term" value="P:guanosine tetraphosphate metabolic process"/>
    <property type="evidence" value="ECO:0007669"/>
    <property type="project" value="InterPro"/>
</dbReference>
<evidence type="ECO:0000256" key="1">
    <source>
        <dbReference type="ARBA" id="ARBA00013251"/>
    </source>
</evidence>
<name>A0A543KBH0_9RHOB</name>
<dbReference type="GO" id="GO:0008728">
    <property type="term" value="F:GTP diphosphokinase activity"/>
    <property type="evidence" value="ECO:0007669"/>
    <property type="project" value="UniProtKB-EC"/>
</dbReference>
<evidence type="ECO:0000256" key="3">
    <source>
        <dbReference type="ARBA" id="ARBA00029754"/>
    </source>
</evidence>
<dbReference type="SMART" id="SM00471">
    <property type="entry name" value="HDc"/>
    <property type="match status" value="1"/>
</dbReference>
<accession>A0A543KBH0</accession>
<dbReference type="FunFam" id="3.10.20.30:FF:000002">
    <property type="entry name" value="GTP pyrophosphokinase (RelA/SpoT)"/>
    <property type="match status" value="1"/>
</dbReference>
<sequence>MRVSHRASKAFLAVDSCESNDLFELIAAADEDPVTFFDGGLWEKLDFSSFDMSQVSFKDAFVIKCRFRKGDLSEETIKNAASFVGNKFVDPRTMVFDDDIIEYSADERLSALDKYPDGGPKDIDVKLPLEDASDGPAALDHPDPASFESTKGAPVAYYVDSELDSPSGTITAKELVDIVSGYNPNTNADLILSAFEYGRDLHEGQVRASGVTYYSHPVAVALILAEQKLDDAMIITALLHDTIEDTKSTYSEIEKRFGPELADLVDGVTKLTNIQLSNEKSTQSENLRTLGMVMAKDVRVILVKLADRLHNMRTMKAMRPDKQAQKARETMEIYAPLAGRMGMQWMREELEDLSFRVLNPQGRASIIHRFTAMQRETGDLIQRMAANMQVELEKAGIEAEVYGRTRKPFSIWRKMQEGELSFLRLSDVHLFQITTRTEKDCYAALSVVHSRWIAVPGRFKDYISTPKSTGYRSMHTTVSDRDGMRLDVQISTRQMQEVAEVGVAAHWSYRDGLRLQNPFMVDLEKWYALLSERFGAEEGHTEFRESASLEMHGDKVYCYTPKGDVVELPREATPLDFAYAIHTQIGDSCVSAKVDGLRVPLWTRLQNGQSVEIITALGRRPQSSLIDIVVTSRAKAAIRRSLRHKDRERYISLGNKLLCAAFEAAGREISGKALNTAAGMLSIPNAEELRARVGAAEISARRVVTALYPKTGSKKREVDAARPIIGLSADQSFRRAPCCTPLPGDRIIGIAYRGKDVVVHTIDCRKLEEFEDQPDRWLDLRWVAGRHASVFPVTLSLVLSRDGAAFGRISSAIENLGANISDVVFLDQKEDYRRVSFEVKVSDRDHLKIIMDAVELDAGVYEAQKTAE</sequence>
<dbReference type="PROSITE" id="PS51831">
    <property type="entry name" value="HD"/>
    <property type="match status" value="1"/>
</dbReference>
<dbReference type="SMART" id="SM00954">
    <property type="entry name" value="RelA_SpoT"/>
    <property type="match status" value="1"/>
</dbReference>
<dbReference type="InterPro" id="IPR012676">
    <property type="entry name" value="TGS-like"/>
</dbReference>
<dbReference type="PANTHER" id="PTHR21262">
    <property type="entry name" value="GUANOSINE-3',5'-BIS DIPHOSPHATE 3'-PYROPHOSPHOHYDROLASE"/>
    <property type="match status" value="1"/>
</dbReference>
<dbReference type="CDD" id="cd00077">
    <property type="entry name" value="HDc"/>
    <property type="match status" value="1"/>
</dbReference>
<dbReference type="Gene3D" id="3.30.70.260">
    <property type="match status" value="1"/>
</dbReference>
<dbReference type="InterPro" id="IPR012675">
    <property type="entry name" value="Beta-grasp_dom_sf"/>
</dbReference>
<dbReference type="InterPro" id="IPR043519">
    <property type="entry name" value="NT_sf"/>
</dbReference>
<comment type="similarity">
    <text evidence="6">Belongs to the relA/spoT family.</text>
</comment>
<keyword evidence="9" id="KW-0418">Kinase</keyword>
<dbReference type="SUPFAM" id="SSF81301">
    <property type="entry name" value="Nucleotidyltransferase"/>
    <property type="match status" value="1"/>
</dbReference>